<dbReference type="AlphaFoldDB" id="A0A1E7MZ65"/>
<gene>
    <name evidence="3" type="ORF">HS99_0038190</name>
</gene>
<dbReference type="PANTHER" id="PTHR35526:SF3">
    <property type="entry name" value="ANTI-SIGMA-F FACTOR RSBW"/>
    <property type="match status" value="1"/>
</dbReference>
<dbReference type="CDD" id="cd16936">
    <property type="entry name" value="HATPase_RsbW-like"/>
    <property type="match status" value="1"/>
</dbReference>
<dbReference type="Proteomes" id="UP000037395">
    <property type="component" value="Unassembled WGS sequence"/>
</dbReference>
<evidence type="ECO:0000313" key="3">
    <source>
        <dbReference type="EMBL" id="OEV33724.1"/>
    </source>
</evidence>
<evidence type="ECO:0000259" key="2">
    <source>
        <dbReference type="Pfam" id="PF13581"/>
    </source>
</evidence>
<comment type="caution">
    <text evidence="3">The sequence shown here is derived from an EMBL/GenBank/DDBJ whole genome shotgun (WGS) entry which is preliminary data.</text>
</comment>
<proteinExistence type="predicted"/>
<dbReference type="EMBL" id="JPRF03000060">
    <property type="protein sequence ID" value="OEV33724.1"/>
    <property type="molecule type" value="Genomic_DNA"/>
</dbReference>
<keyword evidence="1" id="KW-0808">Transferase</keyword>
<dbReference type="InterPro" id="IPR050267">
    <property type="entry name" value="Anti-sigma-factor_SerPK"/>
</dbReference>
<dbReference type="Pfam" id="PF13581">
    <property type="entry name" value="HATPase_c_2"/>
    <property type="match status" value="1"/>
</dbReference>
<keyword evidence="1" id="KW-0418">Kinase</keyword>
<feature type="domain" description="Histidine kinase/HSP90-like ATPase" evidence="2">
    <location>
        <begin position="21"/>
        <end position="115"/>
    </location>
</feature>
<keyword evidence="1" id="KW-0723">Serine/threonine-protein kinase</keyword>
<dbReference type="InterPro" id="IPR036890">
    <property type="entry name" value="HATPase_C_sf"/>
</dbReference>
<dbReference type="RefSeq" id="WP_046385453.1">
    <property type="nucleotide sequence ID" value="NZ_BMUB01000003.1"/>
</dbReference>
<dbReference type="GO" id="GO:0004674">
    <property type="term" value="F:protein serine/threonine kinase activity"/>
    <property type="evidence" value="ECO:0007669"/>
    <property type="project" value="UniProtKB-KW"/>
</dbReference>
<dbReference type="GeneID" id="97484605"/>
<dbReference type="PANTHER" id="PTHR35526">
    <property type="entry name" value="ANTI-SIGMA-F FACTOR RSBW-RELATED"/>
    <property type="match status" value="1"/>
</dbReference>
<accession>A0A1E7MZ65</accession>
<organism evidence="3 4">
    <name type="scientific">Kitasatospora aureofaciens</name>
    <name type="common">Streptomyces aureofaciens</name>
    <dbReference type="NCBI Taxonomy" id="1894"/>
    <lineage>
        <taxon>Bacteria</taxon>
        <taxon>Bacillati</taxon>
        <taxon>Actinomycetota</taxon>
        <taxon>Actinomycetes</taxon>
        <taxon>Kitasatosporales</taxon>
        <taxon>Streptomycetaceae</taxon>
        <taxon>Kitasatospora</taxon>
    </lineage>
</organism>
<reference evidence="3" key="1">
    <citation type="submission" date="2016-08" db="EMBL/GenBank/DDBJ databases">
        <title>Sequencing, Assembly and Comparative Genomics of S. aureofaciens ATCC 10762.</title>
        <authorList>
            <person name="Gradnigo J.S."/>
            <person name="Johnson N."/>
            <person name="Somerville G.A."/>
        </authorList>
    </citation>
    <scope>NUCLEOTIDE SEQUENCE [LARGE SCALE GENOMIC DNA]</scope>
    <source>
        <strain evidence="3">ATCC 10762</strain>
    </source>
</reference>
<dbReference type="InterPro" id="IPR003594">
    <property type="entry name" value="HATPase_dom"/>
</dbReference>
<evidence type="ECO:0000256" key="1">
    <source>
        <dbReference type="ARBA" id="ARBA00022527"/>
    </source>
</evidence>
<keyword evidence="4" id="KW-1185">Reference proteome</keyword>
<dbReference type="Gene3D" id="3.30.565.10">
    <property type="entry name" value="Histidine kinase-like ATPase, C-terminal domain"/>
    <property type="match status" value="1"/>
</dbReference>
<sequence>MSTAVHHHRHLAFAAGSGASSVNEGRAFTRRALADWRLTCSTTGDDAQLVASELLTNAVRHTAGPLAMDLDDDGSRLRITVTDPRADITPPDPGSHQPARIGGHGLFIVDRLALHWGAFPEGCGKTVWADLLLRGRATDPAP</sequence>
<evidence type="ECO:0000313" key="4">
    <source>
        <dbReference type="Proteomes" id="UP000037395"/>
    </source>
</evidence>
<dbReference type="SUPFAM" id="SSF55874">
    <property type="entry name" value="ATPase domain of HSP90 chaperone/DNA topoisomerase II/histidine kinase"/>
    <property type="match status" value="1"/>
</dbReference>
<name>A0A1E7MZ65_KITAU</name>
<protein>
    <recommendedName>
        <fullName evidence="2">Histidine kinase/HSP90-like ATPase domain-containing protein</fullName>
    </recommendedName>
</protein>